<evidence type="ECO:0000256" key="5">
    <source>
        <dbReference type="ARBA" id="ARBA00022737"/>
    </source>
</evidence>
<protein>
    <recommendedName>
        <fullName evidence="15">Aquaporin</fullName>
    </recommendedName>
</protein>
<evidence type="ECO:0000256" key="1">
    <source>
        <dbReference type="ARBA" id="ARBA00004651"/>
    </source>
</evidence>
<feature type="transmembrane region" description="Helical" evidence="12">
    <location>
        <begin position="249"/>
        <end position="270"/>
    </location>
</feature>
<keyword evidence="4 10" id="KW-0812">Transmembrane</keyword>
<evidence type="ECO:0000256" key="3">
    <source>
        <dbReference type="ARBA" id="ARBA00022475"/>
    </source>
</evidence>
<dbReference type="NCBIfam" id="TIGR00861">
    <property type="entry name" value="MIP"/>
    <property type="match status" value="1"/>
</dbReference>
<dbReference type="PANTHER" id="PTHR45687">
    <property type="entry name" value="AQUAPORIN OR AQUAGLYCEROPORIN RELATED"/>
    <property type="match status" value="1"/>
</dbReference>
<evidence type="ECO:0008006" key="15">
    <source>
        <dbReference type="Google" id="ProtNLM"/>
    </source>
</evidence>
<dbReference type="GO" id="GO:0005886">
    <property type="term" value="C:plasma membrane"/>
    <property type="evidence" value="ECO:0007669"/>
    <property type="project" value="UniProtKB-SubCell"/>
</dbReference>
<dbReference type="GO" id="GO:0015267">
    <property type="term" value="F:channel activity"/>
    <property type="evidence" value="ECO:0007669"/>
    <property type="project" value="InterPro"/>
</dbReference>
<name>A0A5N5MNT8_9ROSI</name>
<dbReference type="CDD" id="cd00333">
    <property type="entry name" value="MIP"/>
    <property type="match status" value="1"/>
</dbReference>
<evidence type="ECO:0000256" key="10">
    <source>
        <dbReference type="RuleBase" id="RU000477"/>
    </source>
</evidence>
<reference evidence="14" key="1">
    <citation type="journal article" date="2019" name="Gigascience">
        <title>De novo genome assembly of the endangered Acer yangbiense, a plant species with extremely small populations endemic to Yunnan Province, China.</title>
        <authorList>
            <person name="Yang J."/>
            <person name="Wariss H.M."/>
            <person name="Tao L."/>
            <person name="Zhang R."/>
            <person name="Yun Q."/>
            <person name="Hollingsworth P."/>
            <person name="Dao Z."/>
            <person name="Luo G."/>
            <person name="Guo H."/>
            <person name="Ma Y."/>
            <person name="Sun W."/>
        </authorList>
    </citation>
    <scope>NUCLEOTIDE SEQUENCE [LARGE SCALE GENOMIC DNA]</scope>
    <source>
        <strain evidence="14">cv. br00</strain>
    </source>
</reference>
<evidence type="ECO:0000256" key="4">
    <source>
        <dbReference type="ARBA" id="ARBA00022692"/>
    </source>
</evidence>
<dbReference type="SUPFAM" id="SSF81338">
    <property type="entry name" value="Aquaporin-like"/>
    <property type="match status" value="1"/>
</dbReference>
<proteinExistence type="inferred from homology"/>
<dbReference type="Proteomes" id="UP000326939">
    <property type="component" value="Chromosome 5"/>
</dbReference>
<evidence type="ECO:0000256" key="6">
    <source>
        <dbReference type="ARBA" id="ARBA00022989"/>
    </source>
</evidence>
<evidence type="ECO:0000256" key="8">
    <source>
        <dbReference type="ARBA" id="ARBA00038497"/>
    </source>
</evidence>
<keyword evidence="7 12" id="KW-0472">Membrane</keyword>
<organism evidence="13 14">
    <name type="scientific">Salix brachista</name>
    <dbReference type="NCBI Taxonomy" id="2182728"/>
    <lineage>
        <taxon>Eukaryota</taxon>
        <taxon>Viridiplantae</taxon>
        <taxon>Streptophyta</taxon>
        <taxon>Embryophyta</taxon>
        <taxon>Tracheophyta</taxon>
        <taxon>Spermatophyta</taxon>
        <taxon>Magnoliopsida</taxon>
        <taxon>eudicotyledons</taxon>
        <taxon>Gunneridae</taxon>
        <taxon>Pentapetalae</taxon>
        <taxon>rosids</taxon>
        <taxon>fabids</taxon>
        <taxon>Malpighiales</taxon>
        <taxon>Salicaceae</taxon>
        <taxon>Saliceae</taxon>
        <taxon>Salix</taxon>
    </lineage>
</organism>
<keyword evidence="3" id="KW-1003">Cell membrane</keyword>
<comment type="subcellular location">
    <subcellularLocation>
        <location evidence="1">Cell membrane</location>
        <topology evidence="1">Multi-pass membrane protein</topology>
    </subcellularLocation>
</comment>
<comment type="function">
    <text evidence="9">Aquaporins facilitate the transport of water and small neutral solutes across cell membranes.</text>
</comment>
<dbReference type="InterPro" id="IPR034294">
    <property type="entry name" value="Aquaporin_transptr"/>
</dbReference>
<dbReference type="InterPro" id="IPR000425">
    <property type="entry name" value="MIP"/>
</dbReference>
<dbReference type="InterPro" id="IPR023271">
    <property type="entry name" value="Aquaporin-like"/>
</dbReference>
<keyword evidence="2 10" id="KW-0813">Transport</keyword>
<evidence type="ECO:0000256" key="9">
    <source>
        <dbReference type="ARBA" id="ARBA00055597"/>
    </source>
</evidence>
<dbReference type="FunFam" id="1.20.1080.10:FF:000021">
    <property type="entry name" value="Probable aquaporin PIP2-8"/>
    <property type="match status" value="1"/>
</dbReference>
<evidence type="ECO:0000256" key="2">
    <source>
        <dbReference type="ARBA" id="ARBA00022448"/>
    </source>
</evidence>
<dbReference type="InterPro" id="IPR022357">
    <property type="entry name" value="MIP_CS"/>
</dbReference>
<evidence type="ECO:0000256" key="12">
    <source>
        <dbReference type="SAM" id="Phobius"/>
    </source>
</evidence>
<feature type="transmembrane region" description="Helical" evidence="12">
    <location>
        <begin position="167"/>
        <end position="185"/>
    </location>
</feature>
<feature type="transmembrane region" description="Helical" evidence="12">
    <location>
        <begin position="120"/>
        <end position="147"/>
    </location>
</feature>
<comment type="similarity">
    <text evidence="8">Belongs to the MIP/aquaporin (TC 1.A.8) family. PIP (TC 1.A.8.11) subfamily.</text>
</comment>
<dbReference type="PROSITE" id="PS00221">
    <property type="entry name" value="MIP"/>
    <property type="match status" value="1"/>
</dbReference>
<dbReference type="AlphaFoldDB" id="A0A5N5MNT8"/>
<dbReference type="Gene3D" id="1.20.1080.10">
    <property type="entry name" value="Glycerol uptake facilitator protein"/>
    <property type="match status" value="1"/>
</dbReference>
<dbReference type="Pfam" id="PF00230">
    <property type="entry name" value="MIP"/>
    <property type="match status" value="1"/>
</dbReference>
<gene>
    <name evidence="13" type="ORF">DKX38_007663</name>
</gene>
<accession>A0A5N5MNT8</accession>
<evidence type="ECO:0000256" key="11">
    <source>
        <dbReference type="SAM" id="MobiDB-lite"/>
    </source>
</evidence>
<evidence type="ECO:0000313" key="14">
    <source>
        <dbReference type="Proteomes" id="UP000326939"/>
    </source>
</evidence>
<dbReference type="PRINTS" id="PR00783">
    <property type="entry name" value="MINTRINSICP"/>
</dbReference>
<feature type="transmembrane region" description="Helical" evidence="12">
    <location>
        <begin position="76"/>
        <end position="99"/>
    </location>
</feature>
<feature type="region of interest" description="Disordered" evidence="11">
    <location>
        <begin position="1"/>
        <end position="24"/>
    </location>
</feature>
<feature type="compositionally biased region" description="Basic and acidic residues" evidence="11">
    <location>
        <begin position="9"/>
        <end position="21"/>
    </location>
</feature>
<keyword evidence="14" id="KW-1185">Reference proteome</keyword>
<feature type="transmembrane region" description="Helical" evidence="12">
    <location>
        <begin position="205"/>
        <end position="229"/>
    </location>
</feature>
<sequence length="293" mass="31971">MVSSKSKMRNIEHQHGRDYYHEPPPAPLLDTAELKRWSFYRATIAEFIGTLLFLFLAVSTVVNYKEPNYTDKCSRIGYLGIALAYGGVFFVLVHCTSGISGGHLNPAVTFGMLLTRRMSLIRVAAYMVAQCLGALFGVFFVICFTNSDEQQSSEGVVNVVTRNYTKGAGLVAEYIGTFVLVYTVFSSTDPKRNARDSHVPVLSPLPIGLAVFVVHLATIPITGTGINPARSLGTNLIYRSTTEAMDDLWIFWVGPFLGALAAAVYHKYILRAGAVKALRSFRASGSSGSQPPV</sequence>
<comment type="caution">
    <text evidence="13">The sequence shown here is derived from an EMBL/GenBank/DDBJ whole genome shotgun (WGS) entry which is preliminary data.</text>
</comment>
<keyword evidence="6 12" id="KW-1133">Transmembrane helix</keyword>
<feature type="transmembrane region" description="Helical" evidence="12">
    <location>
        <begin position="44"/>
        <end position="64"/>
    </location>
</feature>
<evidence type="ECO:0000313" key="13">
    <source>
        <dbReference type="EMBL" id="KAB5556754.1"/>
    </source>
</evidence>
<keyword evidence="5" id="KW-0677">Repeat</keyword>
<dbReference type="EMBL" id="VDCV01000005">
    <property type="protein sequence ID" value="KAB5556754.1"/>
    <property type="molecule type" value="Genomic_DNA"/>
</dbReference>
<evidence type="ECO:0000256" key="7">
    <source>
        <dbReference type="ARBA" id="ARBA00023136"/>
    </source>
</evidence>